<sequence length="188" mass="20489">MPINAYKNNLPIIGKNVFIDETAMVVGDVILGDDASIWPMCVLRGDVNRIEIGSRTNIQDGSVLHVTHPNEHSPDGYAMVVGDDVTVGHRVVLHGCRIGNHCLIGIGAIVMDGAVIEDEVILGAGSLVPPGRTLETGFLYLGSPARKARPLTNEEKIFFRYSATHYLTLKDDYLQRFQHPTIGPTDSD</sequence>
<name>A0A2W4RCS4_9GAMM</name>
<evidence type="ECO:0000313" key="2">
    <source>
        <dbReference type="Proteomes" id="UP000249396"/>
    </source>
</evidence>
<dbReference type="PANTHER" id="PTHR13061:SF56">
    <property type="entry name" value="PROTEIN YRDA"/>
    <property type="match status" value="1"/>
</dbReference>
<dbReference type="Pfam" id="PF00132">
    <property type="entry name" value="Hexapep"/>
    <property type="match status" value="2"/>
</dbReference>
<dbReference type="EMBL" id="QJPH01000250">
    <property type="protein sequence ID" value="PZN81861.1"/>
    <property type="molecule type" value="Genomic_DNA"/>
</dbReference>
<dbReference type="SUPFAM" id="SSF51161">
    <property type="entry name" value="Trimeric LpxA-like enzymes"/>
    <property type="match status" value="1"/>
</dbReference>
<accession>A0A2W4RCS4</accession>
<dbReference type="Gene3D" id="2.160.10.10">
    <property type="entry name" value="Hexapeptide repeat proteins"/>
    <property type="match status" value="1"/>
</dbReference>
<dbReference type="Proteomes" id="UP000249396">
    <property type="component" value="Unassembled WGS sequence"/>
</dbReference>
<dbReference type="InterPro" id="IPR011004">
    <property type="entry name" value="Trimer_LpxA-like_sf"/>
</dbReference>
<dbReference type="AlphaFoldDB" id="A0A2W4RCS4"/>
<reference evidence="1 2" key="1">
    <citation type="journal article" date="2018" name="Aquat. Microb. Ecol.">
        <title>Gammaproteobacterial methanotrophs dominate.</title>
        <authorList>
            <person name="Rissanen A.J."/>
            <person name="Saarenheimo J."/>
            <person name="Tiirola M."/>
            <person name="Peura S."/>
            <person name="Aalto S.L."/>
            <person name="Karvinen A."/>
            <person name="Nykanen H."/>
        </authorList>
    </citation>
    <scope>NUCLEOTIDE SEQUENCE [LARGE SCALE GENOMIC DNA]</scope>
    <source>
        <strain evidence="1">AMbin10</strain>
    </source>
</reference>
<dbReference type="CDD" id="cd04645">
    <property type="entry name" value="LbH_gamma_CA_like"/>
    <property type="match status" value="1"/>
</dbReference>
<gene>
    <name evidence="1" type="ORF">DM484_07460</name>
</gene>
<dbReference type="InterPro" id="IPR047324">
    <property type="entry name" value="LbH_gamma_CA-like"/>
</dbReference>
<proteinExistence type="predicted"/>
<dbReference type="InterPro" id="IPR001451">
    <property type="entry name" value="Hexapep"/>
</dbReference>
<organism evidence="1 2">
    <name type="scientific">Candidatus Methylumidiphilus alinenensis</name>
    <dbReference type="NCBI Taxonomy" id="2202197"/>
    <lineage>
        <taxon>Bacteria</taxon>
        <taxon>Pseudomonadati</taxon>
        <taxon>Pseudomonadota</taxon>
        <taxon>Gammaproteobacteria</taxon>
        <taxon>Methylococcales</taxon>
        <taxon>Candidatus Methylumidiphilus</taxon>
    </lineage>
</organism>
<dbReference type="PANTHER" id="PTHR13061">
    <property type="entry name" value="DYNACTIN SUBUNIT P25"/>
    <property type="match status" value="1"/>
</dbReference>
<comment type="caution">
    <text evidence="1">The sequence shown here is derived from an EMBL/GenBank/DDBJ whole genome shotgun (WGS) entry which is preliminary data.</text>
</comment>
<dbReference type="InterPro" id="IPR050484">
    <property type="entry name" value="Transf_Hexapept/Carb_Anhydrase"/>
</dbReference>
<evidence type="ECO:0000313" key="1">
    <source>
        <dbReference type="EMBL" id="PZN81861.1"/>
    </source>
</evidence>
<protein>
    <submittedName>
        <fullName evidence="1">Gamma carbonic anhydrase family protein</fullName>
    </submittedName>
</protein>